<protein>
    <submittedName>
        <fullName evidence="1">Uncharacterized protein</fullName>
    </submittedName>
</protein>
<evidence type="ECO:0000313" key="1">
    <source>
        <dbReference type="EMBL" id="KFM69919.1"/>
    </source>
</evidence>
<dbReference type="Proteomes" id="UP000054359">
    <property type="component" value="Unassembled WGS sequence"/>
</dbReference>
<dbReference type="EMBL" id="KK117242">
    <property type="protein sequence ID" value="KFM69919.1"/>
    <property type="molecule type" value="Genomic_DNA"/>
</dbReference>
<organism evidence="1 2">
    <name type="scientific">Stegodyphus mimosarum</name>
    <name type="common">African social velvet spider</name>
    <dbReference type="NCBI Taxonomy" id="407821"/>
    <lineage>
        <taxon>Eukaryota</taxon>
        <taxon>Metazoa</taxon>
        <taxon>Ecdysozoa</taxon>
        <taxon>Arthropoda</taxon>
        <taxon>Chelicerata</taxon>
        <taxon>Arachnida</taxon>
        <taxon>Araneae</taxon>
        <taxon>Araneomorphae</taxon>
        <taxon>Entelegynae</taxon>
        <taxon>Eresoidea</taxon>
        <taxon>Eresidae</taxon>
        <taxon>Stegodyphus</taxon>
    </lineage>
</organism>
<reference evidence="1 2" key="1">
    <citation type="submission" date="2013-11" db="EMBL/GenBank/DDBJ databases">
        <title>Genome sequencing of Stegodyphus mimosarum.</title>
        <authorList>
            <person name="Bechsgaard J."/>
        </authorList>
    </citation>
    <scope>NUCLEOTIDE SEQUENCE [LARGE SCALE GENOMIC DNA]</scope>
</reference>
<evidence type="ECO:0000313" key="2">
    <source>
        <dbReference type="Proteomes" id="UP000054359"/>
    </source>
</evidence>
<gene>
    <name evidence="1" type="ORF">X975_04699</name>
</gene>
<sequence length="57" mass="6587">HNVSGLVRKVSLIECSLHTSIIPFHLKIFEYGISSVHFPPYRELNVAFVAICFYKKH</sequence>
<feature type="non-terminal residue" evidence="1">
    <location>
        <position position="1"/>
    </location>
</feature>
<keyword evidence="2" id="KW-1185">Reference proteome</keyword>
<proteinExistence type="predicted"/>
<dbReference type="AlphaFoldDB" id="A0A087TXT0"/>
<accession>A0A087TXT0</accession>
<feature type="non-terminal residue" evidence="1">
    <location>
        <position position="57"/>
    </location>
</feature>
<name>A0A087TXT0_STEMI</name>